<reference evidence="1" key="1">
    <citation type="journal article" date="2020" name="Cell">
        <title>Large-Scale Comparative Analyses of Tick Genomes Elucidate Their Genetic Diversity and Vector Capacities.</title>
        <authorList>
            <consortium name="Tick Genome and Microbiome Consortium (TIGMIC)"/>
            <person name="Jia N."/>
            <person name="Wang J."/>
            <person name="Shi W."/>
            <person name="Du L."/>
            <person name="Sun Y."/>
            <person name="Zhan W."/>
            <person name="Jiang J.F."/>
            <person name="Wang Q."/>
            <person name="Zhang B."/>
            <person name="Ji P."/>
            <person name="Bell-Sakyi L."/>
            <person name="Cui X.M."/>
            <person name="Yuan T.T."/>
            <person name="Jiang B.G."/>
            <person name="Yang W.F."/>
            <person name="Lam T.T."/>
            <person name="Chang Q.C."/>
            <person name="Ding S.J."/>
            <person name="Wang X.J."/>
            <person name="Zhu J.G."/>
            <person name="Ruan X.D."/>
            <person name="Zhao L."/>
            <person name="Wei J.T."/>
            <person name="Ye R.Z."/>
            <person name="Que T.C."/>
            <person name="Du C.H."/>
            <person name="Zhou Y.H."/>
            <person name="Cheng J.X."/>
            <person name="Dai P.F."/>
            <person name="Guo W.B."/>
            <person name="Han X.H."/>
            <person name="Huang E.J."/>
            <person name="Li L.F."/>
            <person name="Wei W."/>
            <person name="Gao Y.C."/>
            <person name="Liu J.Z."/>
            <person name="Shao H.Z."/>
            <person name="Wang X."/>
            <person name="Wang C.C."/>
            <person name="Yang T.C."/>
            <person name="Huo Q.B."/>
            <person name="Li W."/>
            <person name="Chen H.Y."/>
            <person name="Chen S.E."/>
            <person name="Zhou L.G."/>
            <person name="Ni X.B."/>
            <person name="Tian J.H."/>
            <person name="Sheng Y."/>
            <person name="Liu T."/>
            <person name="Pan Y.S."/>
            <person name="Xia L.Y."/>
            <person name="Li J."/>
            <person name="Zhao F."/>
            <person name="Cao W.C."/>
        </authorList>
    </citation>
    <scope>NUCLEOTIDE SEQUENCE</scope>
    <source>
        <strain evidence="1">Rsan-2018</strain>
    </source>
</reference>
<protein>
    <recommendedName>
        <fullName evidence="3">Tick transposon</fullName>
    </recommendedName>
</protein>
<accession>A0A9D4T7Z6</accession>
<evidence type="ECO:0000313" key="2">
    <source>
        <dbReference type="Proteomes" id="UP000821837"/>
    </source>
</evidence>
<gene>
    <name evidence="1" type="ORF">HPB52_021480</name>
</gene>
<evidence type="ECO:0000313" key="1">
    <source>
        <dbReference type="EMBL" id="KAH7976903.1"/>
    </source>
</evidence>
<dbReference type="VEuPathDB" id="VectorBase:RSAN_026207"/>
<dbReference type="AlphaFoldDB" id="A0A9D4T7Z6"/>
<dbReference type="Proteomes" id="UP000821837">
    <property type="component" value="Chromosome 10"/>
</dbReference>
<reference evidence="1" key="2">
    <citation type="submission" date="2021-09" db="EMBL/GenBank/DDBJ databases">
        <authorList>
            <person name="Jia N."/>
            <person name="Wang J."/>
            <person name="Shi W."/>
            <person name="Du L."/>
            <person name="Sun Y."/>
            <person name="Zhan W."/>
            <person name="Jiang J."/>
            <person name="Wang Q."/>
            <person name="Zhang B."/>
            <person name="Ji P."/>
            <person name="Sakyi L.B."/>
            <person name="Cui X."/>
            <person name="Yuan T."/>
            <person name="Jiang B."/>
            <person name="Yang W."/>
            <person name="Lam T.T.-Y."/>
            <person name="Chang Q."/>
            <person name="Ding S."/>
            <person name="Wang X."/>
            <person name="Zhu J."/>
            <person name="Ruan X."/>
            <person name="Zhao L."/>
            <person name="Wei J."/>
            <person name="Que T."/>
            <person name="Du C."/>
            <person name="Cheng J."/>
            <person name="Dai P."/>
            <person name="Han X."/>
            <person name="Huang E."/>
            <person name="Gao Y."/>
            <person name="Liu J."/>
            <person name="Shao H."/>
            <person name="Ye R."/>
            <person name="Li L."/>
            <person name="Wei W."/>
            <person name="Wang X."/>
            <person name="Wang C."/>
            <person name="Huo Q."/>
            <person name="Li W."/>
            <person name="Guo W."/>
            <person name="Chen H."/>
            <person name="Chen S."/>
            <person name="Zhou L."/>
            <person name="Zhou L."/>
            <person name="Ni X."/>
            <person name="Tian J."/>
            <person name="Zhou Y."/>
            <person name="Sheng Y."/>
            <person name="Liu T."/>
            <person name="Pan Y."/>
            <person name="Xia L."/>
            <person name="Li J."/>
            <person name="Zhao F."/>
            <person name="Cao W."/>
        </authorList>
    </citation>
    <scope>NUCLEOTIDE SEQUENCE</scope>
    <source>
        <strain evidence="1">Rsan-2018</strain>
        <tissue evidence="1">Larvae</tissue>
    </source>
</reference>
<sequence>MWGHDGHTPSAVHPQKCGVMVWGPKSYSGEAWSLKGSTLQCTDRVKYLGVHLNTGPRYLEQHEHAMRMKATRYRGILGRQTLWAFNRYEVMRGLWKMVAVPGLTYGNATPIEAIQGDAGWSSFVARETVAKATYEKRFMRLPSANLARQVWVHTIFASCSTKWARRTRSLRDRYHLPTGDVKVAVPAVSTRQLVRQQEREEWVRTAEKKSSMTVYMMGKGDIAKEAFFDNSRGRGLLAEARSGVLPEETIEHIVLLCPKIHPSSETTSLQTALGFVEGEDQRKGARTHVELTKQRLEHWWRYGAPR</sequence>
<name>A0A9D4T7Z6_RHISA</name>
<dbReference type="EMBL" id="JABSTV010001246">
    <property type="protein sequence ID" value="KAH7976903.1"/>
    <property type="molecule type" value="Genomic_DNA"/>
</dbReference>
<comment type="caution">
    <text evidence="1">The sequence shown here is derived from an EMBL/GenBank/DDBJ whole genome shotgun (WGS) entry which is preliminary data.</text>
</comment>
<organism evidence="1 2">
    <name type="scientific">Rhipicephalus sanguineus</name>
    <name type="common">Brown dog tick</name>
    <name type="synonym">Ixodes sanguineus</name>
    <dbReference type="NCBI Taxonomy" id="34632"/>
    <lineage>
        <taxon>Eukaryota</taxon>
        <taxon>Metazoa</taxon>
        <taxon>Ecdysozoa</taxon>
        <taxon>Arthropoda</taxon>
        <taxon>Chelicerata</taxon>
        <taxon>Arachnida</taxon>
        <taxon>Acari</taxon>
        <taxon>Parasitiformes</taxon>
        <taxon>Ixodida</taxon>
        <taxon>Ixodoidea</taxon>
        <taxon>Ixodidae</taxon>
        <taxon>Rhipicephalinae</taxon>
        <taxon>Rhipicephalus</taxon>
        <taxon>Rhipicephalus</taxon>
    </lineage>
</organism>
<keyword evidence="2" id="KW-1185">Reference proteome</keyword>
<evidence type="ECO:0008006" key="3">
    <source>
        <dbReference type="Google" id="ProtNLM"/>
    </source>
</evidence>
<proteinExistence type="predicted"/>